<organism evidence="3 4">
    <name type="scientific">Arthrobacter agilis</name>
    <dbReference type="NCBI Taxonomy" id="37921"/>
    <lineage>
        <taxon>Bacteria</taxon>
        <taxon>Bacillati</taxon>
        <taxon>Actinomycetota</taxon>
        <taxon>Actinomycetes</taxon>
        <taxon>Micrococcales</taxon>
        <taxon>Micrococcaceae</taxon>
        <taxon>Arthrobacter</taxon>
    </lineage>
</organism>
<gene>
    <name evidence="3" type="ORF">CVO76_02330</name>
</gene>
<dbReference type="RefSeq" id="WP_133080429.1">
    <property type="nucleotide sequence ID" value="NZ_CP024915.1"/>
</dbReference>
<name>A0A2L0UBI0_9MICC</name>
<dbReference type="EMBL" id="CP024915">
    <property type="protein sequence ID" value="AUZ86605.1"/>
    <property type="molecule type" value="Genomic_DNA"/>
</dbReference>
<protein>
    <recommendedName>
        <fullName evidence="5">DNA modification methylase</fullName>
    </recommendedName>
</protein>
<proteinExistence type="predicted"/>
<dbReference type="PROSITE" id="PS51257">
    <property type="entry name" value="PROKAR_LIPOPROTEIN"/>
    <property type="match status" value="1"/>
</dbReference>
<feature type="signal peptide" evidence="2">
    <location>
        <begin position="1"/>
        <end position="30"/>
    </location>
</feature>
<accession>A0A2L0UBI0</accession>
<feature type="chain" id="PRO_5014616942" description="DNA modification methylase" evidence="2">
    <location>
        <begin position="31"/>
        <end position="176"/>
    </location>
</feature>
<keyword evidence="2" id="KW-0732">Signal</keyword>
<evidence type="ECO:0000313" key="4">
    <source>
        <dbReference type="Proteomes" id="UP000239187"/>
    </source>
</evidence>
<feature type="region of interest" description="Disordered" evidence="1">
    <location>
        <begin position="154"/>
        <end position="176"/>
    </location>
</feature>
<evidence type="ECO:0008006" key="5">
    <source>
        <dbReference type="Google" id="ProtNLM"/>
    </source>
</evidence>
<evidence type="ECO:0000256" key="2">
    <source>
        <dbReference type="SAM" id="SignalP"/>
    </source>
</evidence>
<evidence type="ECO:0000313" key="3">
    <source>
        <dbReference type="EMBL" id="AUZ86605.1"/>
    </source>
</evidence>
<dbReference type="Proteomes" id="UP000239187">
    <property type="component" value="Chromosome"/>
</dbReference>
<dbReference type="AlphaFoldDB" id="A0A2L0UBI0"/>
<evidence type="ECO:0000256" key="1">
    <source>
        <dbReference type="SAM" id="MobiDB-lite"/>
    </source>
</evidence>
<sequence length="176" mass="18390">MNCAPKNRAQQAVAAGAVLLMLGVSGCSFTADQSTADPYAASDGIVKDLGPVLLRNILIVGRDDETAGRLVGTVFNTSDDPVDLSIQAGGAATSVTIEGQGQFTFEDETTDDATLEGIEDLPGSLVDVDFDVEGEEATFEVPVLDGTLEEYREFVPGGYTPRPSEPAATEEAEEGE</sequence>
<reference evidence="3 4" key="1">
    <citation type="submission" date="2017-11" db="EMBL/GenBank/DDBJ databases">
        <title>Draft genome of Arthrobacter agilis strain UMCV2, a plant growth-promoting rhizobacterium and biocontrol capacity of phytopathogenic fungi.</title>
        <authorList>
            <person name="Martinez-Camara R."/>
            <person name="Santoyo G."/>
            <person name="Moreno-Hagelsieb G."/>
            <person name="Valencia-Cantero E."/>
        </authorList>
    </citation>
    <scope>NUCLEOTIDE SEQUENCE [LARGE SCALE GENOMIC DNA]</scope>
    <source>
        <strain evidence="3 4">UMCV2</strain>
    </source>
</reference>